<dbReference type="SUPFAM" id="SSF57756">
    <property type="entry name" value="Retrovirus zinc finger-like domains"/>
    <property type="match status" value="1"/>
</dbReference>
<dbReference type="OrthoDB" id="341198at2759"/>
<evidence type="ECO:0000256" key="2">
    <source>
        <dbReference type="SAM" id="Coils"/>
    </source>
</evidence>
<organism evidence="5 6">
    <name type="scientific">Toxoplasma gondii p89</name>
    <dbReference type="NCBI Taxonomy" id="943119"/>
    <lineage>
        <taxon>Eukaryota</taxon>
        <taxon>Sar</taxon>
        <taxon>Alveolata</taxon>
        <taxon>Apicomplexa</taxon>
        <taxon>Conoidasida</taxon>
        <taxon>Coccidia</taxon>
        <taxon>Eucoccidiorida</taxon>
        <taxon>Eimeriorina</taxon>
        <taxon>Sarcocystidae</taxon>
        <taxon>Toxoplasma</taxon>
    </lineage>
</organism>
<dbReference type="PROSITE" id="PS50158">
    <property type="entry name" value="ZF_CCHC"/>
    <property type="match status" value="3"/>
</dbReference>
<dbReference type="InterPro" id="IPR042246">
    <property type="entry name" value="ZCCHC9"/>
</dbReference>
<evidence type="ECO:0000313" key="5">
    <source>
        <dbReference type="EMBL" id="KFG37915.1"/>
    </source>
</evidence>
<dbReference type="InterPro" id="IPR036875">
    <property type="entry name" value="Znf_CCHC_sf"/>
</dbReference>
<keyword evidence="1" id="KW-0863">Zinc-finger</keyword>
<feature type="region of interest" description="Disordered" evidence="3">
    <location>
        <begin position="379"/>
        <end position="442"/>
    </location>
</feature>
<gene>
    <name evidence="5" type="ORF">TGP89_218358</name>
</gene>
<dbReference type="EMBL" id="AEYI02001397">
    <property type="protein sequence ID" value="KFG37915.1"/>
    <property type="molecule type" value="Genomic_DNA"/>
</dbReference>
<evidence type="ECO:0000256" key="1">
    <source>
        <dbReference type="PROSITE-ProRule" id="PRU00047"/>
    </source>
</evidence>
<evidence type="ECO:0000259" key="4">
    <source>
        <dbReference type="PROSITE" id="PS50158"/>
    </source>
</evidence>
<feature type="compositionally biased region" description="Basic and acidic residues" evidence="3">
    <location>
        <begin position="379"/>
        <end position="391"/>
    </location>
</feature>
<keyword evidence="2" id="KW-0175">Coiled coil</keyword>
<dbReference type="SMART" id="SM00343">
    <property type="entry name" value="ZnF_C2HC"/>
    <property type="match status" value="4"/>
</dbReference>
<evidence type="ECO:0000313" key="6">
    <source>
        <dbReference type="Proteomes" id="UP000028828"/>
    </source>
</evidence>
<dbReference type="PANTHER" id="PTHR46242:SF1">
    <property type="entry name" value="ZINC FINGER CCHC DOMAIN-CONTAINING PROTEIN 9"/>
    <property type="match status" value="1"/>
</dbReference>
<keyword evidence="1" id="KW-0479">Metal-binding</keyword>
<feature type="domain" description="CCHC-type" evidence="4">
    <location>
        <begin position="261"/>
        <end position="275"/>
    </location>
</feature>
<sequence>MARTLSGSCDSARHFPFATGNGNKKRRRQSEIDTPSDPKSTDDASAADGVRLKKKCVGRRTNEKTHRSASPKGASRKSESGRRKEKQLTSHDNDSQGEENEGDFPQAAEGRDSDVADLGNDDQSVTSEEADAAGSAGVKDKPVMRKKRKRRECWTIEQVRERMAELVAELENRSEMTKSRQKRLRARLALLAKAERGEIKVGGQLEKSKKKLKAAQQAKQGGKGKSKNLASKRDSTKGTQKPHLASKKLTGSQKKKLNKICLRCREKGHVLENCPLAQSSATGSSAAENVAKQSDAKAGPLMSGICFNCGATDHTLKNCKKKRKPHGALPFALCFICGEKGHLSSGCPKSKTGKYPQGGSCHTCGSIYHLQIECPEFQRQQKERSNQEKQSRAKGNSRGRTENRNENKQKMQTTERGSATGGKVHRKIQEPDPDEFWMGQSA</sequence>
<accession>A0A086K0J7</accession>
<evidence type="ECO:0000256" key="3">
    <source>
        <dbReference type="SAM" id="MobiDB-lite"/>
    </source>
</evidence>
<feature type="region of interest" description="Disordered" evidence="3">
    <location>
        <begin position="202"/>
        <end position="251"/>
    </location>
</feature>
<name>A0A086K0J7_TOXGO</name>
<feature type="compositionally biased region" description="Basic and acidic residues" evidence="3">
    <location>
        <begin position="76"/>
        <end position="94"/>
    </location>
</feature>
<feature type="region of interest" description="Disordered" evidence="3">
    <location>
        <begin position="1"/>
        <end position="151"/>
    </location>
</feature>
<dbReference type="GO" id="GO:0008270">
    <property type="term" value="F:zinc ion binding"/>
    <property type="evidence" value="ECO:0007669"/>
    <property type="project" value="UniProtKB-KW"/>
</dbReference>
<feature type="compositionally biased region" description="Basic and acidic residues" evidence="3">
    <location>
        <begin position="399"/>
        <end position="409"/>
    </location>
</feature>
<dbReference type="VEuPathDB" id="ToxoDB:TGP89_218358"/>
<dbReference type="Proteomes" id="UP000028828">
    <property type="component" value="Unassembled WGS sequence"/>
</dbReference>
<protein>
    <submittedName>
        <fullName evidence="5">Zinc knuckle domain-containing protein</fullName>
    </submittedName>
</protein>
<feature type="domain" description="CCHC-type" evidence="4">
    <location>
        <begin position="334"/>
        <end position="349"/>
    </location>
</feature>
<dbReference type="GO" id="GO:0003676">
    <property type="term" value="F:nucleic acid binding"/>
    <property type="evidence" value="ECO:0007669"/>
    <property type="project" value="InterPro"/>
</dbReference>
<dbReference type="Pfam" id="PF00098">
    <property type="entry name" value="zf-CCHC"/>
    <property type="match status" value="2"/>
</dbReference>
<feature type="coiled-coil region" evidence="2">
    <location>
        <begin position="156"/>
        <end position="187"/>
    </location>
</feature>
<reference evidence="5 6" key="1">
    <citation type="submission" date="2014-03" db="EMBL/GenBank/DDBJ databases">
        <authorList>
            <person name="Sibley D."/>
            <person name="Venepally P."/>
            <person name="Karamycheva S."/>
            <person name="Hadjithomas M."/>
            <person name="Khan A."/>
            <person name="Brunk B."/>
            <person name="Roos D."/>
            <person name="Caler E."/>
            <person name="Lorenzi H."/>
        </authorList>
    </citation>
    <scope>NUCLEOTIDE SEQUENCE [LARGE SCALE GENOMIC DNA]</scope>
    <source>
        <strain evidence="6">p89</strain>
    </source>
</reference>
<dbReference type="PANTHER" id="PTHR46242">
    <property type="entry name" value="ZINC FINGER CCHC DOMAIN-CONTAINING PROTEIN 9 ZCCHC9"/>
    <property type="match status" value="1"/>
</dbReference>
<comment type="caution">
    <text evidence="5">The sequence shown here is derived from an EMBL/GenBank/DDBJ whole genome shotgun (WGS) entry which is preliminary data.</text>
</comment>
<feature type="domain" description="CCHC-type" evidence="4">
    <location>
        <begin position="306"/>
        <end position="321"/>
    </location>
</feature>
<dbReference type="InterPro" id="IPR001878">
    <property type="entry name" value="Znf_CCHC"/>
</dbReference>
<dbReference type="Gene3D" id="4.10.60.10">
    <property type="entry name" value="Zinc finger, CCHC-type"/>
    <property type="match status" value="2"/>
</dbReference>
<keyword evidence="1" id="KW-0862">Zinc</keyword>
<dbReference type="AlphaFoldDB" id="A0A086K0J7"/>
<dbReference type="GO" id="GO:0005730">
    <property type="term" value="C:nucleolus"/>
    <property type="evidence" value="ECO:0007669"/>
    <property type="project" value="TreeGrafter"/>
</dbReference>
<proteinExistence type="predicted"/>